<evidence type="ECO:0000256" key="3">
    <source>
        <dbReference type="ARBA" id="ARBA00022478"/>
    </source>
</evidence>
<dbReference type="InterPro" id="IPR045867">
    <property type="entry name" value="DNA-dir_RpoC_beta_prime"/>
</dbReference>
<dbReference type="GO" id="GO:0003677">
    <property type="term" value="F:DNA binding"/>
    <property type="evidence" value="ECO:0007669"/>
    <property type="project" value="InterPro"/>
</dbReference>
<dbReference type="OrthoDB" id="270392at2759"/>
<reference evidence="9" key="1">
    <citation type="submission" date="2025-08" db="UniProtKB">
        <authorList>
            <consortium name="RefSeq"/>
        </authorList>
    </citation>
    <scope>IDENTIFICATION</scope>
</reference>
<dbReference type="SUPFAM" id="SSF64484">
    <property type="entry name" value="beta and beta-prime subunits of DNA dependent RNA-polymerase"/>
    <property type="match status" value="1"/>
</dbReference>
<dbReference type="PaxDb" id="4097-A0A1S4DJE9"/>
<evidence type="ECO:0000256" key="1">
    <source>
        <dbReference type="ARBA" id="ARBA00006460"/>
    </source>
</evidence>
<evidence type="ECO:0000256" key="5">
    <source>
        <dbReference type="ARBA" id="ARBA00022695"/>
    </source>
</evidence>
<gene>
    <name evidence="9" type="primary">LOC107830456</name>
</gene>
<keyword evidence="5" id="KW-0548">Nucleotidyltransferase</keyword>
<dbReference type="PANTHER" id="PTHR19376">
    <property type="entry name" value="DNA-DIRECTED RNA POLYMERASE"/>
    <property type="match status" value="1"/>
</dbReference>
<evidence type="ECO:0000256" key="2">
    <source>
        <dbReference type="ARBA" id="ARBA00012418"/>
    </source>
</evidence>
<keyword evidence="4" id="KW-0808">Transferase</keyword>
<evidence type="ECO:0000256" key="6">
    <source>
        <dbReference type="ARBA" id="ARBA00023163"/>
    </source>
</evidence>
<dbReference type="RefSeq" id="XP_016513503.1">
    <property type="nucleotide sequence ID" value="XM_016658017.1"/>
</dbReference>
<dbReference type="GO" id="GO:0006351">
    <property type="term" value="P:DNA-templated transcription"/>
    <property type="evidence" value="ECO:0007669"/>
    <property type="project" value="InterPro"/>
</dbReference>
<dbReference type="EC" id="2.7.7.6" evidence="2"/>
<accession>A0A1S4DJE9</accession>
<keyword evidence="6" id="KW-0804">Transcription</keyword>
<evidence type="ECO:0000313" key="9">
    <source>
        <dbReference type="RefSeq" id="XP_016513503.1"/>
    </source>
</evidence>
<dbReference type="OMA" id="CLIASHW"/>
<dbReference type="FunFam" id="4.10.860.120:FF:000006">
    <property type="entry name" value="DNA-directed RNA polymerase subunit"/>
    <property type="match status" value="1"/>
</dbReference>
<dbReference type="AlphaFoldDB" id="A0A1S4DJE9"/>
<organism evidence="9">
    <name type="scientific">Nicotiana tabacum</name>
    <name type="common">Common tobacco</name>
    <dbReference type="NCBI Taxonomy" id="4097"/>
    <lineage>
        <taxon>Eukaryota</taxon>
        <taxon>Viridiplantae</taxon>
        <taxon>Streptophyta</taxon>
        <taxon>Embryophyta</taxon>
        <taxon>Tracheophyta</taxon>
        <taxon>Spermatophyta</taxon>
        <taxon>Magnoliopsida</taxon>
        <taxon>eudicotyledons</taxon>
        <taxon>Gunneridae</taxon>
        <taxon>Pentapetalae</taxon>
        <taxon>asterids</taxon>
        <taxon>lamiids</taxon>
        <taxon>Solanales</taxon>
        <taxon>Solanaceae</taxon>
        <taxon>Nicotianoideae</taxon>
        <taxon>Nicotianeae</taxon>
        <taxon>Nicotiana</taxon>
    </lineage>
</organism>
<comment type="similarity">
    <text evidence="1">Belongs to the RNA polymerase beta' chain family.</text>
</comment>
<proteinExistence type="inferred from homology"/>
<dbReference type="SMR" id="A0A1S4DJE9"/>
<dbReference type="PANTHER" id="PTHR19376:SF11">
    <property type="entry name" value="DNA-DIRECTED RNA POLYMERASE I SUBUNIT RPA1"/>
    <property type="match status" value="1"/>
</dbReference>
<dbReference type="STRING" id="4097.A0A1S4DJE9"/>
<dbReference type="GO" id="GO:0000428">
    <property type="term" value="C:DNA-directed RNA polymerase complex"/>
    <property type="evidence" value="ECO:0007669"/>
    <property type="project" value="UniProtKB-KW"/>
</dbReference>
<evidence type="ECO:0000259" key="8">
    <source>
        <dbReference type="Pfam" id="PF04997"/>
    </source>
</evidence>
<evidence type="ECO:0000256" key="4">
    <source>
        <dbReference type="ARBA" id="ARBA00022679"/>
    </source>
</evidence>
<feature type="region of interest" description="Disordered" evidence="7">
    <location>
        <begin position="139"/>
        <end position="158"/>
    </location>
</feature>
<dbReference type="InterPro" id="IPR007080">
    <property type="entry name" value="RNA_pol_Rpb1_1"/>
</dbReference>
<evidence type="ECO:0000256" key="7">
    <source>
        <dbReference type="SAM" id="MobiDB-lite"/>
    </source>
</evidence>
<feature type="domain" description="RNA polymerase Rpb1" evidence="8">
    <location>
        <begin position="8"/>
        <end position="210"/>
    </location>
</feature>
<protein>
    <recommendedName>
        <fullName evidence="2">DNA-directed RNA polymerase</fullName>
        <ecNumber evidence="2">2.7.7.6</ecNumber>
    </recommendedName>
</protein>
<name>A0A1S4DJE9_TOBAC</name>
<keyword evidence="3 9" id="KW-0240">DNA-directed RNA polymerase</keyword>
<dbReference type="InterPro" id="IPR044893">
    <property type="entry name" value="RNA_pol_Rpb1_clamp_domain"/>
</dbReference>
<dbReference type="GO" id="GO:0003899">
    <property type="term" value="F:DNA-directed RNA polymerase activity"/>
    <property type="evidence" value="ECO:0007669"/>
    <property type="project" value="UniProtKB-EC"/>
</dbReference>
<dbReference type="Gene3D" id="4.10.860.120">
    <property type="entry name" value="RNA polymerase II, clamp domain"/>
    <property type="match status" value="1"/>
</dbReference>
<dbReference type="Pfam" id="PF04997">
    <property type="entry name" value="RNA_pol_Rpb1_1"/>
    <property type="match status" value="1"/>
</dbReference>
<sequence length="228" mass="25411">MAQGASEAVEAVHFSFMTDEEVRKHSVVKVTSPNLLDTLGGPLPGGLYDPAMGPLSERSQCKSCGQGTVHCPGHCGHIELVSPVFNPLLFNMLHNLLQRTCFYCFHFRASKEEVEKCVSELELIAKGDVIGPKTMDVLSPDNSADREESEGSHMSCTTDDLKLQDRSEYNKRPSWDNFQFTEAMAVIDRILKTKSEKCSNCETKNPKINKPSFGRFHMVCLIASHWSL</sequence>
<dbReference type="KEGG" id="nta:107830456"/>